<name>A0A084IJF1_SALHC</name>
<proteinExistence type="predicted"/>
<evidence type="ECO:0000313" key="1">
    <source>
        <dbReference type="EMBL" id="KEZ76835.1"/>
    </source>
</evidence>
<evidence type="ECO:0000313" key="2">
    <source>
        <dbReference type="Proteomes" id="UP000028302"/>
    </source>
</evidence>
<reference evidence="1 2" key="1">
    <citation type="submission" date="2013-03" db="EMBL/GenBank/DDBJ databases">
        <title>Salinisphaera hydrothermalis C41B8 Genome Sequencing.</title>
        <authorList>
            <person name="Li C."/>
            <person name="Lai Q."/>
            <person name="Shao Z."/>
        </authorList>
    </citation>
    <scope>NUCLEOTIDE SEQUENCE [LARGE SCALE GENOMIC DNA]</scope>
    <source>
        <strain evidence="1 2">C41B8</strain>
    </source>
</reference>
<dbReference type="Proteomes" id="UP000028302">
    <property type="component" value="Unassembled WGS sequence"/>
</dbReference>
<keyword evidence="2" id="KW-1185">Reference proteome</keyword>
<dbReference type="EMBL" id="APNK01000021">
    <property type="protein sequence ID" value="KEZ76835.1"/>
    <property type="molecule type" value="Genomic_DNA"/>
</dbReference>
<protein>
    <submittedName>
        <fullName evidence="1">Uncharacterized protein</fullName>
    </submittedName>
</protein>
<comment type="caution">
    <text evidence="1">The sequence shown here is derived from an EMBL/GenBank/DDBJ whole genome shotgun (WGS) entry which is preliminary data.</text>
</comment>
<sequence>MESSIGVSDVVAAIHRPARCERCTAWAAARWDVGGAFSNNVPSLRALASPWYVETLQRLDNAVSIDAAMLVADFAGIHLRF</sequence>
<gene>
    <name evidence="1" type="ORF">C41B8_12795</name>
</gene>
<dbReference type="AlphaFoldDB" id="A0A084IJF1"/>
<accession>A0A084IJF1</accession>
<organism evidence="1 2">
    <name type="scientific">Salinisphaera hydrothermalis (strain C41B8)</name>
    <dbReference type="NCBI Taxonomy" id="1304275"/>
    <lineage>
        <taxon>Bacteria</taxon>
        <taxon>Pseudomonadati</taxon>
        <taxon>Pseudomonadota</taxon>
        <taxon>Gammaproteobacteria</taxon>
        <taxon>Salinisphaerales</taxon>
        <taxon>Salinisphaeraceae</taxon>
        <taxon>Salinisphaera</taxon>
    </lineage>
</organism>